<name>A0A9D4NB88_DREPO</name>
<reference evidence="2" key="2">
    <citation type="submission" date="2020-11" db="EMBL/GenBank/DDBJ databases">
        <authorList>
            <person name="McCartney M.A."/>
            <person name="Auch B."/>
            <person name="Kono T."/>
            <person name="Mallez S."/>
            <person name="Becker A."/>
            <person name="Gohl D.M."/>
            <person name="Silverstein K.A.T."/>
            <person name="Koren S."/>
            <person name="Bechman K.B."/>
            <person name="Herman A."/>
            <person name="Abrahante J.E."/>
            <person name="Garbe J."/>
        </authorList>
    </citation>
    <scope>NUCLEOTIDE SEQUENCE</scope>
    <source>
        <strain evidence="2">Duluth1</strain>
        <tissue evidence="2">Whole animal</tissue>
    </source>
</reference>
<protein>
    <submittedName>
        <fullName evidence="2">Uncharacterized protein</fullName>
    </submittedName>
</protein>
<dbReference type="AlphaFoldDB" id="A0A9D4NB88"/>
<organism evidence="2 3">
    <name type="scientific">Dreissena polymorpha</name>
    <name type="common">Zebra mussel</name>
    <name type="synonym">Mytilus polymorpha</name>
    <dbReference type="NCBI Taxonomy" id="45954"/>
    <lineage>
        <taxon>Eukaryota</taxon>
        <taxon>Metazoa</taxon>
        <taxon>Spiralia</taxon>
        <taxon>Lophotrochozoa</taxon>
        <taxon>Mollusca</taxon>
        <taxon>Bivalvia</taxon>
        <taxon>Autobranchia</taxon>
        <taxon>Heteroconchia</taxon>
        <taxon>Euheterodonta</taxon>
        <taxon>Imparidentia</taxon>
        <taxon>Neoheterodontei</taxon>
        <taxon>Myida</taxon>
        <taxon>Dreissenoidea</taxon>
        <taxon>Dreissenidae</taxon>
        <taxon>Dreissena</taxon>
    </lineage>
</organism>
<feature type="region of interest" description="Disordered" evidence="1">
    <location>
        <begin position="1"/>
        <end position="53"/>
    </location>
</feature>
<evidence type="ECO:0000256" key="1">
    <source>
        <dbReference type="SAM" id="MobiDB-lite"/>
    </source>
</evidence>
<evidence type="ECO:0000313" key="3">
    <source>
        <dbReference type="Proteomes" id="UP000828390"/>
    </source>
</evidence>
<gene>
    <name evidence="2" type="ORF">DPMN_014674</name>
</gene>
<reference evidence="2" key="1">
    <citation type="journal article" date="2019" name="bioRxiv">
        <title>The Genome of the Zebra Mussel, Dreissena polymorpha: A Resource for Invasive Species Research.</title>
        <authorList>
            <person name="McCartney M.A."/>
            <person name="Auch B."/>
            <person name="Kono T."/>
            <person name="Mallez S."/>
            <person name="Zhang Y."/>
            <person name="Obille A."/>
            <person name="Becker A."/>
            <person name="Abrahante J.E."/>
            <person name="Garbe J."/>
            <person name="Badalamenti J.P."/>
            <person name="Herman A."/>
            <person name="Mangelson H."/>
            <person name="Liachko I."/>
            <person name="Sullivan S."/>
            <person name="Sone E.D."/>
            <person name="Koren S."/>
            <person name="Silverstein K.A.T."/>
            <person name="Beckman K.B."/>
            <person name="Gohl D.M."/>
        </authorList>
    </citation>
    <scope>NUCLEOTIDE SEQUENCE</scope>
    <source>
        <strain evidence="2">Duluth1</strain>
        <tissue evidence="2">Whole animal</tissue>
    </source>
</reference>
<feature type="compositionally biased region" description="Basic and acidic residues" evidence="1">
    <location>
        <begin position="26"/>
        <end position="38"/>
    </location>
</feature>
<keyword evidence="3" id="KW-1185">Reference proteome</keyword>
<evidence type="ECO:0000313" key="2">
    <source>
        <dbReference type="EMBL" id="KAH3890589.1"/>
    </source>
</evidence>
<feature type="compositionally biased region" description="Basic and acidic residues" evidence="1">
    <location>
        <begin position="1"/>
        <end position="12"/>
    </location>
</feature>
<dbReference type="Proteomes" id="UP000828390">
    <property type="component" value="Unassembled WGS sequence"/>
</dbReference>
<sequence>MSGRGKQQEGRGKLTQNCQKIRKKRNRDEAQSEHDVPESIHLLASDQTENNNKLKRNLAGRGFTYSMGRGTLPFKTQGRIKNFTISWDGHSDLRDEDLHPVIQLGMIKG</sequence>
<dbReference type="EMBL" id="JAIWYP010000001">
    <property type="protein sequence ID" value="KAH3890589.1"/>
    <property type="molecule type" value="Genomic_DNA"/>
</dbReference>
<proteinExistence type="predicted"/>
<accession>A0A9D4NB88</accession>
<comment type="caution">
    <text evidence="2">The sequence shown here is derived from an EMBL/GenBank/DDBJ whole genome shotgun (WGS) entry which is preliminary data.</text>
</comment>